<dbReference type="Gene3D" id="3.30.160.660">
    <property type="match status" value="1"/>
</dbReference>
<dbReference type="PANTHER" id="PTHR37809">
    <property type="entry name" value="RIBOSOMAL PROTEIN S12 METHYLTHIOTRANSFERASE ACCESSORY FACTOR YCAO"/>
    <property type="match status" value="1"/>
</dbReference>
<dbReference type="PANTHER" id="PTHR37809:SF1">
    <property type="entry name" value="RIBOSOMAL PROTEIN S12 METHYLTHIOTRANSFERASE ACCESSORY FACTOR YCAO"/>
    <property type="match status" value="1"/>
</dbReference>
<dbReference type="InterPro" id="IPR003776">
    <property type="entry name" value="YcaO-like_dom"/>
</dbReference>
<dbReference type="Pfam" id="PF14559">
    <property type="entry name" value="TPR_19"/>
    <property type="match status" value="1"/>
</dbReference>
<dbReference type="NCBIfam" id="TIGR00702">
    <property type="entry name" value="YcaO-type kinase domain"/>
    <property type="match status" value="1"/>
</dbReference>
<feature type="domain" description="YcaO" evidence="1">
    <location>
        <begin position="89"/>
        <end position="437"/>
    </location>
</feature>
<dbReference type="InterPro" id="IPR011990">
    <property type="entry name" value="TPR-like_helical_dom_sf"/>
</dbReference>
<gene>
    <name evidence="2" type="ORF">MNBD_DELTA04-1274</name>
</gene>
<dbReference type="PROSITE" id="PS50005">
    <property type="entry name" value="TPR"/>
    <property type="match status" value="2"/>
</dbReference>
<dbReference type="Pfam" id="PF02624">
    <property type="entry name" value="YcaO"/>
    <property type="match status" value="1"/>
</dbReference>
<dbReference type="Gene3D" id="3.30.1330.230">
    <property type="match status" value="1"/>
</dbReference>
<evidence type="ECO:0000313" key="2">
    <source>
        <dbReference type="EMBL" id="VAW34457.1"/>
    </source>
</evidence>
<dbReference type="SMART" id="SM00028">
    <property type="entry name" value="TPR"/>
    <property type="match status" value="4"/>
</dbReference>
<reference evidence="2" key="1">
    <citation type="submission" date="2018-06" db="EMBL/GenBank/DDBJ databases">
        <authorList>
            <person name="Zhirakovskaya E."/>
        </authorList>
    </citation>
    <scope>NUCLEOTIDE SEQUENCE</scope>
</reference>
<evidence type="ECO:0000259" key="1">
    <source>
        <dbReference type="PROSITE" id="PS51664"/>
    </source>
</evidence>
<dbReference type="PROSITE" id="PS51664">
    <property type="entry name" value="YCAO"/>
    <property type="match status" value="1"/>
</dbReference>
<accession>A0A3B0V8L1</accession>
<dbReference type="SUPFAM" id="SSF48452">
    <property type="entry name" value="TPR-like"/>
    <property type="match status" value="1"/>
</dbReference>
<dbReference type="Gene3D" id="1.25.40.10">
    <property type="entry name" value="Tetratricopeptide repeat domain"/>
    <property type="match status" value="1"/>
</dbReference>
<dbReference type="InterPro" id="IPR019734">
    <property type="entry name" value="TPR_rpt"/>
</dbReference>
<protein>
    <submittedName>
        <fullName evidence="2">TPR domain protein</fullName>
    </submittedName>
</protein>
<dbReference type="AlphaFoldDB" id="A0A3B0V8L1"/>
<dbReference type="PROSITE" id="PS50293">
    <property type="entry name" value="TPR_REGION"/>
    <property type="match status" value="1"/>
</dbReference>
<name>A0A3B0V8L1_9ZZZZ</name>
<dbReference type="Gene3D" id="3.30.40.250">
    <property type="match status" value="1"/>
</dbReference>
<dbReference type="EMBL" id="UOEY01000006">
    <property type="protein sequence ID" value="VAW34457.1"/>
    <property type="molecule type" value="Genomic_DNA"/>
</dbReference>
<proteinExistence type="predicted"/>
<organism evidence="2">
    <name type="scientific">hydrothermal vent metagenome</name>
    <dbReference type="NCBI Taxonomy" id="652676"/>
    <lineage>
        <taxon>unclassified sequences</taxon>
        <taxon>metagenomes</taxon>
        <taxon>ecological metagenomes</taxon>
    </lineage>
</organism>
<sequence>MSTTTRRPPIPISVPVTYGDCFKHYTYDQDKVCTPEETVAKFKQKLAEVKLDILTDVRRVDTGRLDIPVYFSICGKEAFEVIRNKKQMGKGCTPAQSQASACMELVERFSFFSFKQNPANFILATYSELKAEGLPLLSLKYLLQSVHDENTSEETLAELLADIPIRWAWATNLNRGEMVLVPYSWFYAINEFNGPSAGNTYEEAILQGLCEIVERHVCAMVTRERIKAPLIDPDSITDPVAVELLQKFTRHGIKIYLNDFTLDTGIPTVGAIAIDPSTFPETSEIVYTAGTTPEPNKALIRALTEVAQLAGDFHTKANYEASGLPKPLSLDEVDYIVNPGRTVKLSDLPDLGDNNMKVEIERCLAALAKLDMEVMIIDVHHKDLRIPAIYTIVPGAHFRERSMSKNAGLFAAKLAHEQISDPEAQIEQLKKMSAILPRAYFIEFYLGKKKAASNRFQEAMAHFNRALELKPEAEDIPYIYSFMGECLKDMGEYQEAIRVLRLGIEQDEARPDLHNLLGFCHYKLGDYETAVTHFSRSIELEPGSAIDFANLGVNLRKLNRNDEAVYNLRIALIMDPYLELARTHLDELFAEHNQTAEKMSHCIISC</sequence>